<dbReference type="InterPro" id="IPR003852">
    <property type="entry name" value="Sig_transdc_His_kinase_KdpD_N"/>
</dbReference>
<evidence type="ECO:0000256" key="11">
    <source>
        <dbReference type="ARBA" id="ARBA00023012"/>
    </source>
</evidence>
<dbReference type="InterPro" id="IPR005467">
    <property type="entry name" value="His_kinase_dom"/>
</dbReference>
<sequence>MTDNGDGIRPSPEAFLKLAQAEETAENGRGKLKIFLGYAPGVGKTFAMLEAAWQRKLEGCDVVSAYVESHGRFETDTMLAGLEIIPKVQIEYMGVTLPEMDIDAVLNRKPRIALVDELAHTNAPGSRHEKRWQDVEELLTAGIDVYTTVNIQHFESLNDIVAQITGVKVRETVPDRLLDEAAEIRLVDLPPDDLLQRLHEGKVYIPEQAALAMKKFFQPGNLIALRELSMRKAAARVDEEMRIYMETRAIVGPWPAAERLLVCVSGSPFSEQLIRSTRRLADEMKAHWHTVYVETPGDGRHLQENRERVWRDLRLAETLGAHVATLTATDVARTVMEYAIKHNITKIVVGKPTKPRWQEFLRTPLVDQIIRLSGTIDVYVVSLLGEEKKKPEPVPASPRKETAWQDYGKSLALVIAATGVCELVRPFLAPTNLVMIYLLAVVLTATRLGLKPAVLSAFLSVLAFDFFMVPPRFTFAVSDTQYFLTFFALFTVGVVISTLVSQSRQRAETIRGREAQTASLYYLSRDLAAAADVQGILAAIVRNIGESLDARLVVLLAEGERLETKAASEGVHLAAKELAVADWTFRNRQPAGRGTDTLISADLLYLPLQTATDVLGVLGVKLKDEGEYASPETRRLLNAFASQATLAIERVQLAKQAEQAQVLQAREGLERALLNSISHDLRTPLVSITGALDTLREKVHTLADKARMELLDMAWEEAERLNRFVGNLLDMTRLEAGGINLKKETLDVQDLVGCALAALERRLGTRKVDVRLPSDLPPVRMDMALMAQVLVNLLDNVLKYSPPGSDIEIAARTEGRQLRLEVADHGPGVPEADLRRVFDKFYRIPVPEGAGGTGLGLSICKGIVEAHGGKILAENRSGGGLRVIITLPLK</sequence>
<gene>
    <name evidence="15" type="ORF">KI810_10705</name>
</gene>
<dbReference type="InterPro" id="IPR003594">
    <property type="entry name" value="HATPase_dom"/>
</dbReference>
<dbReference type="Gene3D" id="1.20.120.620">
    <property type="entry name" value="Backbone structure of the membrane domain of e. Coli histidine kinase receptor kdpd"/>
    <property type="match status" value="1"/>
</dbReference>
<comment type="caution">
    <text evidence="15">The sequence shown here is derived from an EMBL/GenBank/DDBJ whole genome shotgun (WGS) entry which is preliminary data.</text>
</comment>
<keyword evidence="6 13" id="KW-0812">Transmembrane</keyword>
<dbReference type="SUPFAM" id="SSF55874">
    <property type="entry name" value="ATPase domain of HSP90 chaperone/DNA topoisomerase II/histidine kinase"/>
    <property type="match status" value="1"/>
</dbReference>
<evidence type="ECO:0000259" key="14">
    <source>
        <dbReference type="PROSITE" id="PS50109"/>
    </source>
</evidence>
<evidence type="ECO:0000256" key="10">
    <source>
        <dbReference type="ARBA" id="ARBA00022989"/>
    </source>
</evidence>
<dbReference type="Pfam" id="PF02702">
    <property type="entry name" value="KdpD"/>
    <property type="match status" value="1"/>
</dbReference>
<keyword evidence="16" id="KW-1185">Reference proteome</keyword>
<dbReference type="Gene3D" id="3.30.450.40">
    <property type="match status" value="1"/>
</dbReference>
<dbReference type="Gene3D" id="3.30.565.10">
    <property type="entry name" value="Histidine kinase-like ATPase, C-terminal domain"/>
    <property type="match status" value="1"/>
</dbReference>
<keyword evidence="10 13" id="KW-1133">Transmembrane helix</keyword>
<evidence type="ECO:0000256" key="1">
    <source>
        <dbReference type="ARBA" id="ARBA00000085"/>
    </source>
</evidence>
<dbReference type="CDD" id="cd00075">
    <property type="entry name" value="HATPase"/>
    <property type="match status" value="1"/>
</dbReference>
<dbReference type="PRINTS" id="PR00344">
    <property type="entry name" value="BCTRLSENSOR"/>
</dbReference>
<evidence type="ECO:0000256" key="6">
    <source>
        <dbReference type="ARBA" id="ARBA00022692"/>
    </source>
</evidence>
<dbReference type="InterPro" id="IPR003661">
    <property type="entry name" value="HisK_dim/P_dom"/>
</dbReference>
<dbReference type="PROSITE" id="PS50109">
    <property type="entry name" value="HIS_KIN"/>
    <property type="match status" value="1"/>
</dbReference>
<feature type="domain" description="Histidine kinase" evidence="14">
    <location>
        <begin position="676"/>
        <end position="890"/>
    </location>
</feature>
<dbReference type="Proteomes" id="UP000756860">
    <property type="component" value="Unassembled WGS sequence"/>
</dbReference>
<comment type="catalytic activity">
    <reaction evidence="1">
        <text>ATP + protein L-histidine = ADP + protein N-phospho-L-histidine.</text>
        <dbReference type="EC" id="2.7.13.3"/>
    </reaction>
</comment>
<evidence type="ECO:0000256" key="2">
    <source>
        <dbReference type="ARBA" id="ARBA00004141"/>
    </source>
</evidence>
<dbReference type="SUPFAM" id="SSF47384">
    <property type="entry name" value="Homodimeric domain of signal transducing histidine kinase"/>
    <property type="match status" value="1"/>
</dbReference>
<dbReference type="InterPro" id="IPR014729">
    <property type="entry name" value="Rossmann-like_a/b/a_fold"/>
</dbReference>
<evidence type="ECO:0000256" key="12">
    <source>
        <dbReference type="ARBA" id="ARBA00023136"/>
    </source>
</evidence>
<dbReference type="InterPro" id="IPR027417">
    <property type="entry name" value="P-loop_NTPase"/>
</dbReference>
<reference evidence="15 16" key="1">
    <citation type="submission" date="2021-05" db="EMBL/GenBank/DDBJ databases">
        <title>The draft genome of Geobacter luticola JCM 17780.</title>
        <authorList>
            <person name="Xu Z."/>
            <person name="Masuda Y."/>
            <person name="Itoh H."/>
            <person name="Senoo K."/>
        </authorList>
    </citation>
    <scope>NUCLEOTIDE SEQUENCE [LARGE SCALE GENOMIC DNA]</scope>
    <source>
        <strain evidence="15 16">JCM 17780</strain>
    </source>
</reference>
<organism evidence="15 16">
    <name type="scientific">Geomobilimonas luticola</name>
    <dbReference type="NCBI Taxonomy" id="1114878"/>
    <lineage>
        <taxon>Bacteria</taxon>
        <taxon>Pseudomonadati</taxon>
        <taxon>Thermodesulfobacteriota</taxon>
        <taxon>Desulfuromonadia</taxon>
        <taxon>Geobacterales</taxon>
        <taxon>Geobacteraceae</taxon>
        <taxon>Geomobilimonas</taxon>
    </lineage>
</organism>
<evidence type="ECO:0000256" key="3">
    <source>
        <dbReference type="ARBA" id="ARBA00012438"/>
    </source>
</evidence>
<feature type="transmembrane region" description="Helical" evidence="13">
    <location>
        <begin position="453"/>
        <end position="470"/>
    </location>
</feature>
<keyword evidence="11" id="KW-0902">Two-component regulatory system</keyword>
<dbReference type="InterPro" id="IPR038318">
    <property type="entry name" value="KdpD_sf"/>
</dbReference>
<dbReference type="Gene3D" id="1.10.287.130">
    <property type="match status" value="1"/>
</dbReference>
<keyword evidence="4" id="KW-0597">Phosphoprotein</keyword>
<evidence type="ECO:0000256" key="9">
    <source>
        <dbReference type="ARBA" id="ARBA00022840"/>
    </source>
</evidence>
<dbReference type="SMART" id="SM00388">
    <property type="entry name" value="HisKA"/>
    <property type="match status" value="1"/>
</dbReference>
<dbReference type="SMART" id="SM00387">
    <property type="entry name" value="HATPase_c"/>
    <property type="match status" value="1"/>
</dbReference>
<feature type="transmembrane region" description="Helical" evidence="13">
    <location>
        <begin position="482"/>
        <end position="501"/>
    </location>
</feature>
<dbReference type="Gene3D" id="3.40.50.300">
    <property type="entry name" value="P-loop containing nucleotide triphosphate hydrolases"/>
    <property type="match status" value="1"/>
</dbReference>
<dbReference type="GO" id="GO:0016301">
    <property type="term" value="F:kinase activity"/>
    <property type="evidence" value="ECO:0007669"/>
    <property type="project" value="UniProtKB-KW"/>
</dbReference>
<evidence type="ECO:0000313" key="16">
    <source>
        <dbReference type="Proteomes" id="UP000756860"/>
    </source>
</evidence>
<dbReference type="InterPro" id="IPR003018">
    <property type="entry name" value="GAF"/>
</dbReference>
<dbReference type="EMBL" id="JAHCVK010000004">
    <property type="protein sequence ID" value="MBT0653526.1"/>
    <property type="molecule type" value="Genomic_DNA"/>
</dbReference>
<dbReference type="CDD" id="cd01987">
    <property type="entry name" value="USP_KdpD-like"/>
    <property type="match status" value="1"/>
</dbReference>
<dbReference type="InterPro" id="IPR025201">
    <property type="entry name" value="KdpD_TM"/>
</dbReference>
<evidence type="ECO:0000256" key="5">
    <source>
        <dbReference type="ARBA" id="ARBA00022679"/>
    </source>
</evidence>
<dbReference type="Pfam" id="PF13492">
    <property type="entry name" value="GAF_3"/>
    <property type="match status" value="1"/>
</dbReference>
<dbReference type="SUPFAM" id="SSF55781">
    <property type="entry name" value="GAF domain-like"/>
    <property type="match status" value="1"/>
</dbReference>
<dbReference type="CDD" id="cd00082">
    <property type="entry name" value="HisKA"/>
    <property type="match status" value="1"/>
</dbReference>
<keyword evidence="9" id="KW-0067">ATP-binding</keyword>
<evidence type="ECO:0000256" key="8">
    <source>
        <dbReference type="ARBA" id="ARBA00022777"/>
    </source>
</evidence>
<keyword evidence="5" id="KW-0808">Transferase</keyword>
<name>A0ABS5SDS7_9BACT</name>
<evidence type="ECO:0000256" key="7">
    <source>
        <dbReference type="ARBA" id="ARBA00022741"/>
    </source>
</evidence>
<evidence type="ECO:0000256" key="4">
    <source>
        <dbReference type="ARBA" id="ARBA00022553"/>
    </source>
</evidence>
<dbReference type="InterPro" id="IPR036097">
    <property type="entry name" value="HisK_dim/P_sf"/>
</dbReference>
<dbReference type="EC" id="2.7.13.3" evidence="3"/>
<dbReference type="InterPro" id="IPR036890">
    <property type="entry name" value="HATPase_C_sf"/>
</dbReference>
<dbReference type="PANTHER" id="PTHR45569:SF1">
    <property type="entry name" value="SENSOR PROTEIN KDPD"/>
    <property type="match status" value="1"/>
</dbReference>
<dbReference type="InterPro" id="IPR029016">
    <property type="entry name" value="GAF-like_dom_sf"/>
</dbReference>
<keyword evidence="8 15" id="KW-0418">Kinase</keyword>
<evidence type="ECO:0000256" key="13">
    <source>
        <dbReference type="SAM" id="Phobius"/>
    </source>
</evidence>
<comment type="subcellular location">
    <subcellularLocation>
        <location evidence="2">Membrane</location>
        <topology evidence="2">Multi-pass membrane protein</topology>
    </subcellularLocation>
</comment>
<dbReference type="Pfam" id="PF00512">
    <property type="entry name" value="HisKA"/>
    <property type="match status" value="1"/>
</dbReference>
<evidence type="ECO:0000313" key="15">
    <source>
        <dbReference type="EMBL" id="MBT0653526.1"/>
    </source>
</evidence>
<proteinExistence type="predicted"/>
<dbReference type="RefSeq" id="WP_214175532.1">
    <property type="nucleotide sequence ID" value="NZ_JAHCVK010000004.1"/>
</dbReference>
<dbReference type="PANTHER" id="PTHR45569">
    <property type="entry name" value="SENSOR PROTEIN KDPD"/>
    <property type="match status" value="1"/>
</dbReference>
<dbReference type="InterPro" id="IPR004358">
    <property type="entry name" value="Sig_transdc_His_kin-like_C"/>
</dbReference>
<dbReference type="Pfam" id="PF02518">
    <property type="entry name" value="HATPase_c"/>
    <property type="match status" value="1"/>
</dbReference>
<dbReference type="Gene3D" id="3.40.50.620">
    <property type="entry name" value="HUPs"/>
    <property type="match status" value="1"/>
</dbReference>
<keyword evidence="12 13" id="KW-0472">Membrane</keyword>
<keyword evidence="7" id="KW-0547">Nucleotide-binding</keyword>
<dbReference type="InterPro" id="IPR052023">
    <property type="entry name" value="Histidine_kinase_KdpD"/>
</dbReference>
<dbReference type="SUPFAM" id="SSF52402">
    <property type="entry name" value="Adenine nucleotide alpha hydrolases-like"/>
    <property type="match status" value="1"/>
</dbReference>
<dbReference type="Pfam" id="PF13493">
    <property type="entry name" value="DUF4118"/>
    <property type="match status" value="1"/>
</dbReference>
<accession>A0ABS5SDS7</accession>
<protein>
    <recommendedName>
        <fullName evidence="3">histidine kinase</fullName>
        <ecNumber evidence="3">2.7.13.3</ecNumber>
    </recommendedName>
</protein>
<feature type="transmembrane region" description="Helical" evidence="13">
    <location>
        <begin position="427"/>
        <end position="446"/>
    </location>
</feature>